<evidence type="ECO:0000256" key="5">
    <source>
        <dbReference type="ARBA" id="ARBA00022857"/>
    </source>
</evidence>
<keyword evidence="10" id="KW-1185">Reference proteome</keyword>
<dbReference type="EMBL" id="CP102381">
    <property type="protein sequence ID" value="WEJ62695.1"/>
    <property type="molecule type" value="Genomic_DNA"/>
</dbReference>
<keyword evidence="5" id="KW-0521">NADP</keyword>
<keyword evidence="3" id="KW-0285">Flavoprotein</keyword>
<evidence type="ECO:0000313" key="10">
    <source>
        <dbReference type="Proteomes" id="UP001222275"/>
    </source>
</evidence>
<evidence type="ECO:0000256" key="4">
    <source>
        <dbReference type="ARBA" id="ARBA00022643"/>
    </source>
</evidence>
<evidence type="ECO:0000256" key="6">
    <source>
        <dbReference type="ARBA" id="ARBA00023002"/>
    </source>
</evidence>
<gene>
    <name evidence="9" type="ORF">NR989_00185</name>
</gene>
<dbReference type="SUPFAM" id="SSF55469">
    <property type="entry name" value="FMN-dependent nitroreductase-like"/>
    <property type="match status" value="1"/>
</dbReference>
<name>A0ABY8C9P5_9GAMM</name>
<evidence type="ECO:0000256" key="7">
    <source>
        <dbReference type="ARBA" id="ARBA00023027"/>
    </source>
</evidence>
<protein>
    <submittedName>
        <fullName evidence="9">Nitroreductase</fullName>
    </submittedName>
</protein>
<evidence type="ECO:0000259" key="8">
    <source>
        <dbReference type="Pfam" id="PF00881"/>
    </source>
</evidence>
<keyword evidence="4" id="KW-0288">FMN</keyword>
<comment type="cofactor">
    <cofactor evidence="1">
        <name>FMN</name>
        <dbReference type="ChEBI" id="CHEBI:58210"/>
    </cofactor>
</comment>
<keyword evidence="6" id="KW-0560">Oxidoreductase</keyword>
<dbReference type="InterPro" id="IPR052530">
    <property type="entry name" value="NAD(P)H_nitroreductase"/>
</dbReference>
<feature type="domain" description="Nitroreductase" evidence="8">
    <location>
        <begin position="15"/>
        <end position="178"/>
    </location>
</feature>
<dbReference type="InterPro" id="IPR000415">
    <property type="entry name" value="Nitroreductase-like"/>
</dbReference>
<evidence type="ECO:0000256" key="2">
    <source>
        <dbReference type="ARBA" id="ARBA00007118"/>
    </source>
</evidence>
<dbReference type="PANTHER" id="PTHR43821">
    <property type="entry name" value="NAD(P)H NITROREDUCTASE YDJA-RELATED"/>
    <property type="match status" value="1"/>
</dbReference>
<dbReference type="Pfam" id="PF00881">
    <property type="entry name" value="Nitroreductase"/>
    <property type="match status" value="1"/>
</dbReference>
<dbReference type="Proteomes" id="UP001222275">
    <property type="component" value="Chromosome"/>
</dbReference>
<evidence type="ECO:0000256" key="3">
    <source>
        <dbReference type="ARBA" id="ARBA00022630"/>
    </source>
</evidence>
<dbReference type="RefSeq" id="WP_275594951.1">
    <property type="nucleotide sequence ID" value="NZ_CP102381.1"/>
</dbReference>
<dbReference type="InterPro" id="IPR029479">
    <property type="entry name" value="Nitroreductase"/>
</dbReference>
<evidence type="ECO:0000313" key="9">
    <source>
        <dbReference type="EMBL" id="WEJ62695.1"/>
    </source>
</evidence>
<comment type="similarity">
    <text evidence="2">Belongs to the nitroreductase family.</text>
</comment>
<keyword evidence="7" id="KW-0520">NAD</keyword>
<sequence>MQSINIETESFLKLIQSRRTCYQFLSKENHPIEEQKLQNCLQAAIWAPNHKLTQPWLFWVVGDEIKPELADIYADNRATKKSQTDPDCYEYFYEKALQKFLAIPQVVLVGQKLSENEVVKNEDYAACACAIQNFHLMAWQQKIGVQWSTGPIIKDVRTYQKLDIQREQIEIIGALYMGNIDENCRPKIPPKRKPVNEVTTYLK</sequence>
<proteinExistence type="inferred from homology"/>
<accession>A0ABY8C9P5</accession>
<dbReference type="Gene3D" id="3.40.109.10">
    <property type="entry name" value="NADH Oxidase"/>
    <property type="match status" value="1"/>
</dbReference>
<reference evidence="9 10" key="1">
    <citation type="submission" date="2022-06" db="EMBL/GenBank/DDBJ databases">
        <title>Thiomicrohabdus sp. nov, an obligately chemolithoautotrophic, sulfur-oxidizing bacterium isolated from beach of Guanyin Mountain. Amoy.</title>
        <authorList>
            <person name="Zhu H."/>
        </authorList>
    </citation>
    <scope>NUCLEOTIDE SEQUENCE [LARGE SCALE GENOMIC DNA]</scope>
    <source>
        <strain evidence="9 10">XGS-01</strain>
    </source>
</reference>
<dbReference type="PANTHER" id="PTHR43821:SF1">
    <property type="entry name" value="NAD(P)H NITROREDUCTASE YDJA-RELATED"/>
    <property type="match status" value="1"/>
</dbReference>
<evidence type="ECO:0000256" key="1">
    <source>
        <dbReference type="ARBA" id="ARBA00001917"/>
    </source>
</evidence>
<organism evidence="9 10">
    <name type="scientific">Thiomicrorhabdus lithotrophica</name>
    <dbReference type="NCBI Taxonomy" id="2949997"/>
    <lineage>
        <taxon>Bacteria</taxon>
        <taxon>Pseudomonadati</taxon>
        <taxon>Pseudomonadota</taxon>
        <taxon>Gammaproteobacteria</taxon>
        <taxon>Thiotrichales</taxon>
        <taxon>Piscirickettsiaceae</taxon>
        <taxon>Thiomicrorhabdus</taxon>
    </lineage>
</organism>
<dbReference type="CDD" id="cd02135">
    <property type="entry name" value="YdjA-like"/>
    <property type="match status" value="1"/>
</dbReference>
<dbReference type="InterPro" id="IPR026021">
    <property type="entry name" value="YdjA-like"/>
</dbReference>